<proteinExistence type="inferred from homology"/>
<dbReference type="RefSeq" id="WP_114075229.1">
    <property type="nucleotide sequence ID" value="NZ_CP030918.1"/>
</dbReference>
<comment type="similarity">
    <text evidence="2">Belongs to the TsaE family.</text>
</comment>
<dbReference type="InterPro" id="IPR011009">
    <property type="entry name" value="Kinase-like_dom_sf"/>
</dbReference>
<gene>
    <name evidence="12" type="ORF">DRW48_03640</name>
</gene>
<keyword evidence="4" id="KW-0963">Cytoplasm</keyword>
<evidence type="ECO:0000256" key="2">
    <source>
        <dbReference type="ARBA" id="ARBA00007599"/>
    </source>
</evidence>
<dbReference type="InterPro" id="IPR002575">
    <property type="entry name" value="Aminoglycoside_PTrfase"/>
</dbReference>
<evidence type="ECO:0000256" key="1">
    <source>
        <dbReference type="ARBA" id="ARBA00004496"/>
    </source>
</evidence>
<dbReference type="Gene3D" id="3.90.1200.10">
    <property type="match status" value="1"/>
</dbReference>
<reference evidence="13" key="1">
    <citation type="submission" date="2018-07" db="EMBL/GenBank/DDBJ databases">
        <title>Genome sequencing of Paracoccus sp. SC2-6.</title>
        <authorList>
            <person name="Heo J."/>
            <person name="Kim S.-J."/>
            <person name="Kwon S.-W."/>
        </authorList>
    </citation>
    <scope>NUCLEOTIDE SEQUENCE [LARGE SCALE GENOMIC DNA]</scope>
    <source>
        <strain evidence="13">SC2-6</strain>
    </source>
</reference>
<feature type="domain" description="Aminoglycoside phosphotransferase" evidence="11">
    <location>
        <begin position="175"/>
        <end position="401"/>
    </location>
</feature>
<dbReference type="NCBIfam" id="TIGR00150">
    <property type="entry name" value="T6A_YjeE"/>
    <property type="match status" value="1"/>
</dbReference>
<evidence type="ECO:0000313" key="13">
    <source>
        <dbReference type="Proteomes" id="UP000252023"/>
    </source>
</evidence>
<keyword evidence="5" id="KW-0819">tRNA processing</keyword>
<evidence type="ECO:0000256" key="10">
    <source>
        <dbReference type="ARBA" id="ARBA00032441"/>
    </source>
</evidence>
<dbReference type="InterPro" id="IPR027417">
    <property type="entry name" value="P-loop_NTPase"/>
</dbReference>
<dbReference type="Proteomes" id="UP000252023">
    <property type="component" value="Chromosome"/>
</dbReference>
<dbReference type="InterPro" id="IPR003442">
    <property type="entry name" value="T6A_TsaE"/>
</dbReference>
<dbReference type="GO" id="GO:0005524">
    <property type="term" value="F:ATP binding"/>
    <property type="evidence" value="ECO:0007669"/>
    <property type="project" value="UniProtKB-KW"/>
</dbReference>
<dbReference type="Pfam" id="PF02367">
    <property type="entry name" value="TsaE"/>
    <property type="match status" value="1"/>
</dbReference>
<dbReference type="PANTHER" id="PTHR33540:SF2">
    <property type="entry name" value="TRNA THREONYLCARBAMOYLADENOSINE BIOSYNTHESIS PROTEIN TSAE"/>
    <property type="match status" value="1"/>
</dbReference>
<evidence type="ECO:0000256" key="3">
    <source>
        <dbReference type="ARBA" id="ARBA00019010"/>
    </source>
</evidence>
<organism evidence="12 13">
    <name type="scientific">Paracoccus suum</name>
    <dbReference type="NCBI Taxonomy" id="2259340"/>
    <lineage>
        <taxon>Bacteria</taxon>
        <taxon>Pseudomonadati</taxon>
        <taxon>Pseudomonadota</taxon>
        <taxon>Alphaproteobacteria</taxon>
        <taxon>Rhodobacterales</taxon>
        <taxon>Paracoccaceae</taxon>
        <taxon>Paracoccus</taxon>
    </lineage>
</organism>
<evidence type="ECO:0000256" key="5">
    <source>
        <dbReference type="ARBA" id="ARBA00022694"/>
    </source>
</evidence>
<dbReference type="GO" id="GO:0016740">
    <property type="term" value="F:transferase activity"/>
    <property type="evidence" value="ECO:0007669"/>
    <property type="project" value="UniProtKB-KW"/>
</dbReference>
<comment type="subcellular location">
    <subcellularLocation>
        <location evidence="1">Cytoplasm</location>
    </subcellularLocation>
</comment>
<sequence>MATADPIAIFPAAEQGAVAALARHLALTLKGGEVIRLEGPLGAGKTHFARALVRALLDNPCEDVPSPSFTLVQTYDLLSGGSLWHVDLYRLDGSEGTAELGLDDAGPDDISLIEWPDRLGPAPMGALTISLQPVPQAPDLREVTLSGDAVRWGPAARAAECAQLAARAGWADARVEPLAGDASARRYLRLTLPQGSAVLMDAAPGSCGPYLHMTDWLRSRGFHAPEVLAADTARGLLLLEDLGDNLLARAIDAQPALAQPAYLRVADLLAALHREPPAPEILALDGRELAQQVGLFDEWYAPAVGAALGAAAQVGPAIAELHAALAKAQPPVTALRDFHAENIVWRGDAPLGLLDFQDAVAAHPAYDLVSALQDPRRDVPPEIEAAAIARYCQQTGTDPDEFAAAYALLGAQRNLRIMGIFTRLCLRDAKPRYLAFMPRCWGLIARNLAHPALAPLAEAVRAVPPPTPDLVERIAQRCGTMRESA</sequence>
<accession>A0A344PHQ5</accession>
<evidence type="ECO:0000256" key="4">
    <source>
        <dbReference type="ARBA" id="ARBA00022490"/>
    </source>
</evidence>
<evidence type="ECO:0000313" key="12">
    <source>
        <dbReference type="EMBL" id="AXC48910.1"/>
    </source>
</evidence>
<keyword evidence="12" id="KW-0808">Transferase</keyword>
<keyword evidence="7" id="KW-0547">Nucleotide-binding</keyword>
<name>A0A344PHQ5_9RHOB</name>
<keyword evidence="8" id="KW-0067">ATP-binding</keyword>
<dbReference type="GO" id="GO:0002949">
    <property type="term" value="P:tRNA threonylcarbamoyladenosine modification"/>
    <property type="evidence" value="ECO:0007669"/>
    <property type="project" value="InterPro"/>
</dbReference>
<keyword evidence="9" id="KW-0460">Magnesium</keyword>
<dbReference type="Pfam" id="PF01636">
    <property type="entry name" value="APH"/>
    <property type="match status" value="1"/>
</dbReference>
<dbReference type="SUPFAM" id="SSF56112">
    <property type="entry name" value="Protein kinase-like (PK-like)"/>
    <property type="match status" value="1"/>
</dbReference>
<dbReference type="Gene3D" id="3.30.200.20">
    <property type="entry name" value="Phosphorylase Kinase, domain 1"/>
    <property type="match status" value="1"/>
</dbReference>
<dbReference type="Gene3D" id="3.40.50.300">
    <property type="entry name" value="P-loop containing nucleotide triphosphate hydrolases"/>
    <property type="match status" value="1"/>
</dbReference>
<keyword evidence="6" id="KW-0479">Metal-binding</keyword>
<protein>
    <recommendedName>
        <fullName evidence="3">tRNA threonylcarbamoyladenosine biosynthesis protein TsaE</fullName>
    </recommendedName>
    <alternativeName>
        <fullName evidence="10">t(6)A37 threonylcarbamoyladenosine biosynthesis protein TsaE</fullName>
    </alternativeName>
</protein>
<dbReference type="PANTHER" id="PTHR33540">
    <property type="entry name" value="TRNA THREONYLCARBAMOYLADENOSINE BIOSYNTHESIS PROTEIN TSAE"/>
    <property type="match status" value="1"/>
</dbReference>
<dbReference type="GO" id="GO:0005737">
    <property type="term" value="C:cytoplasm"/>
    <property type="evidence" value="ECO:0007669"/>
    <property type="project" value="UniProtKB-SubCell"/>
</dbReference>
<evidence type="ECO:0000256" key="7">
    <source>
        <dbReference type="ARBA" id="ARBA00022741"/>
    </source>
</evidence>
<dbReference type="KEGG" id="pars:DRW48_03640"/>
<evidence type="ECO:0000256" key="9">
    <source>
        <dbReference type="ARBA" id="ARBA00022842"/>
    </source>
</evidence>
<evidence type="ECO:0000259" key="11">
    <source>
        <dbReference type="Pfam" id="PF01636"/>
    </source>
</evidence>
<evidence type="ECO:0000256" key="8">
    <source>
        <dbReference type="ARBA" id="ARBA00022840"/>
    </source>
</evidence>
<dbReference type="OrthoDB" id="9809275at2"/>
<dbReference type="GO" id="GO:0046872">
    <property type="term" value="F:metal ion binding"/>
    <property type="evidence" value="ECO:0007669"/>
    <property type="project" value="UniProtKB-KW"/>
</dbReference>
<dbReference type="SUPFAM" id="SSF52540">
    <property type="entry name" value="P-loop containing nucleoside triphosphate hydrolases"/>
    <property type="match status" value="1"/>
</dbReference>
<dbReference type="AlphaFoldDB" id="A0A344PHQ5"/>
<evidence type="ECO:0000256" key="6">
    <source>
        <dbReference type="ARBA" id="ARBA00022723"/>
    </source>
</evidence>
<keyword evidence="13" id="KW-1185">Reference proteome</keyword>
<dbReference type="EMBL" id="CP030918">
    <property type="protein sequence ID" value="AXC48910.1"/>
    <property type="molecule type" value="Genomic_DNA"/>
</dbReference>